<proteinExistence type="predicted"/>
<reference evidence="2" key="1">
    <citation type="submission" date="2022-10" db="EMBL/GenBank/DDBJ databases">
        <title>Culturing micro-colonial fungi from biological soil crusts in the Mojave desert and describing Neophaeococcomyces mojavensis, and introducing the new genera and species Taxawa tesnikishii.</title>
        <authorList>
            <person name="Kurbessoian T."/>
            <person name="Stajich J.E."/>
        </authorList>
    </citation>
    <scope>NUCLEOTIDE SEQUENCE</scope>
    <source>
        <strain evidence="2">TK_1</strain>
    </source>
</reference>
<evidence type="ECO:0000259" key="1">
    <source>
        <dbReference type="Pfam" id="PF03992"/>
    </source>
</evidence>
<dbReference type="EMBL" id="JAPDRL010000062">
    <property type="protein sequence ID" value="KAJ9660870.1"/>
    <property type="molecule type" value="Genomic_DNA"/>
</dbReference>
<sequence>MAYSQEREPGVLKYAITVPQDAQDEKSIYVIEEYADKAALDSHMQIPPIATFTQFVSSDPTLLEGAPVVYSLETVSSFTRAEIVQHADPYVVFATLGYKEGTMQQALEGWESLVASVKQQEPGTLYYGIMKDKDNAAKLQAVEVYESGNAFRQVHAKGEALTAKFKRDSDISTGVQLVFLKLAAGYFWKDKQSSSL</sequence>
<comment type="caution">
    <text evidence="2">The sequence shown here is derived from an EMBL/GenBank/DDBJ whole genome shotgun (WGS) entry which is preliminary data.</text>
</comment>
<dbReference type="Proteomes" id="UP001172684">
    <property type="component" value="Unassembled WGS sequence"/>
</dbReference>
<dbReference type="PANTHER" id="PTHR40624:SF1">
    <property type="entry name" value="BIOSYNTHESIS MONOOXYGENASE, PUTATIVE (AFU_ORTHOLOGUE AFUA_1G12025)-RELATED"/>
    <property type="match status" value="1"/>
</dbReference>
<dbReference type="InterPro" id="IPR007138">
    <property type="entry name" value="ABM_dom"/>
</dbReference>
<accession>A0ABQ9NNG6</accession>
<evidence type="ECO:0000313" key="3">
    <source>
        <dbReference type="Proteomes" id="UP001172684"/>
    </source>
</evidence>
<dbReference type="SUPFAM" id="SSF54909">
    <property type="entry name" value="Dimeric alpha+beta barrel"/>
    <property type="match status" value="2"/>
</dbReference>
<name>A0ABQ9NNG6_9PEZI</name>
<dbReference type="InterPro" id="IPR011008">
    <property type="entry name" value="Dimeric_a/b-barrel"/>
</dbReference>
<feature type="domain" description="ABM" evidence="1">
    <location>
        <begin position="3"/>
        <end position="50"/>
    </location>
</feature>
<evidence type="ECO:0000313" key="2">
    <source>
        <dbReference type="EMBL" id="KAJ9660870.1"/>
    </source>
</evidence>
<dbReference type="Gene3D" id="3.30.70.100">
    <property type="match status" value="1"/>
</dbReference>
<feature type="domain" description="ABM" evidence="1">
    <location>
        <begin position="89"/>
        <end position="155"/>
    </location>
</feature>
<keyword evidence="3" id="KW-1185">Reference proteome</keyword>
<dbReference type="Pfam" id="PF03992">
    <property type="entry name" value="ABM"/>
    <property type="match status" value="2"/>
</dbReference>
<protein>
    <recommendedName>
        <fullName evidence="1">ABM domain-containing protein</fullName>
    </recommendedName>
</protein>
<organism evidence="2 3">
    <name type="scientific">Coniosporium apollinis</name>
    <dbReference type="NCBI Taxonomy" id="61459"/>
    <lineage>
        <taxon>Eukaryota</taxon>
        <taxon>Fungi</taxon>
        <taxon>Dikarya</taxon>
        <taxon>Ascomycota</taxon>
        <taxon>Pezizomycotina</taxon>
        <taxon>Dothideomycetes</taxon>
        <taxon>Dothideomycetes incertae sedis</taxon>
        <taxon>Coniosporium</taxon>
    </lineage>
</organism>
<gene>
    <name evidence="2" type="ORF">H2201_006762</name>
</gene>
<dbReference type="PANTHER" id="PTHR40624">
    <property type="entry name" value="BIOSYNTHESIS MONOOXYGENASE, PUTATIVE (AFU_ORTHOLOGUE AFUA_1G12025)-RELATED"/>
    <property type="match status" value="1"/>
</dbReference>